<dbReference type="GO" id="GO:0016811">
    <property type="term" value="F:hydrolase activity, acting on carbon-nitrogen (but not peptide) bonds, in linear amides"/>
    <property type="evidence" value="ECO:0007669"/>
    <property type="project" value="InterPro"/>
</dbReference>
<proteinExistence type="predicted"/>
<dbReference type="PANTHER" id="PTHR23088:SF27">
    <property type="entry name" value="DEAMINATED GLUTATHIONE AMIDASE"/>
    <property type="match status" value="1"/>
</dbReference>
<dbReference type="PROSITE" id="PS50263">
    <property type="entry name" value="CN_HYDROLASE"/>
    <property type="match status" value="1"/>
</dbReference>
<dbReference type="AlphaFoldDB" id="A0A368L009"/>
<dbReference type="OrthoDB" id="9811121at2"/>
<dbReference type="InterPro" id="IPR045254">
    <property type="entry name" value="Nit1/2_C-N_Hydrolase"/>
</dbReference>
<evidence type="ECO:0000313" key="3">
    <source>
        <dbReference type="EMBL" id="RCS56752.1"/>
    </source>
</evidence>
<gene>
    <name evidence="3" type="ORF">DU000_10395</name>
</gene>
<comment type="caution">
    <text evidence="3">The sequence shown here is derived from an EMBL/GenBank/DDBJ whole genome shotgun (WGS) entry which is preliminary data.</text>
</comment>
<evidence type="ECO:0000256" key="1">
    <source>
        <dbReference type="ARBA" id="ARBA00022801"/>
    </source>
</evidence>
<protein>
    <submittedName>
        <fullName evidence="3">Carbon-nitrogen hydrolase family protein</fullName>
    </submittedName>
</protein>
<evidence type="ECO:0000259" key="2">
    <source>
        <dbReference type="PROSITE" id="PS50263"/>
    </source>
</evidence>
<sequence length="286" mass="31093">MNSATSPTIASPFAVAAIQMISSPDVALNLRHAAAQIAAAAQAGAQLIVLPEYFCLMGRHEEDKVRACEPDLLQAPDANAPLQQFLAAQAKQHQCWLIGGTIPLASPDPQKVWNSVLVYSPEGARVCRYDKIHLFGFDNGRERYAEAQTIAPGHTPVVFDSPAGPIALSVCYDLRFPELYRQLGQAAPLSLIVVPAAFTYTTGEAHWEILLRARAIENQCYVLASAQGGQHENGRRTWGHSMLIDPWGEVIACLPSGEGHVLGLLEAEKLATIRTNLPALRHRCLF</sequence>
<feature type="domain" description="CN hydrolase" evidence="2">
    <location>
        <begin position="13"/>
        <end position="275"/>
    </location>
</feature>
<dbReference type="SUPFAM" id="SSF56317">
    <property type="entry name" value="Carbon-nitrogen hydrolase"/>
    <property type="match status" value="1"/>
</dbReference>
<reference evidence="3 4" key="1">
    <citation type="journal article" date="2018" name="Int. J. Syst. Evol. Microbiol.">
        <title>Parvibium lacunae gen. nov., sp. nov., a new member of the family Alcaligenaceae isolated from a freshwater pond.</title>
        <authorList>
            <person name="Chen W.M."/>
            <person name="Xie P.B."/>
            <person name="Hsu M.Y."/>
            <person name="Sheu S.Y."/>
        </authorList>
    </citation>
    <scope>NUCLEOTIDE SEQUENCE [LARGE SCALE GENOMIC DNA]</scope>
    <source>
        <strain evidence="3 4">KMB9</strain>
    </source>
</reference>
<dbReference type="CDD" id="cd07572">
    <property type="entry name" value="nit"/>
    <property type="match status" value="1"/>
</dbReference>
<evidence type="ECO:0000313" key="4">
    <source>
        <dbReference type="Proteomes" id="UP000252357"/>
    </source>
</evidence>
<accession>A0A368L009</accession>
<organism evidence="3 4">
    <name type="scientific">Parvibium lacunae</name>
    <dbReference type="NCBI Taxonomy" id="1888893"/>
    <lineage>
        <taxon>Bacteria</taxon>
        <taxon>Pseudomonadati</taxon>
        <taxon>Pseudomonadota</taxon>
        <taxon>Betaproteobacteria</taxon>
        <taxon>Burkholderiales</taxon>
        <taxon>Alcaligenaceae</taxon>
        <taxon>Parvibium</taxon>
    </lineage>
</organism>
<keyword evidence="1 3" id="KW-0378">Hydrolase</keyword>
<dbReference type="Pfam" id="PF00795">
    <property type="entry name" value="CN_hydrolase"/>
    <property type="match status" value="1"/>
</dbReference>
<name>A0A368L009_9BURK</name>
<dbReference type="EMBL" id="QPGB01000005">
    <property type="protein sequence ID" value="RCS56752.1"/>
    <property type="molecule type" value="Genomic_DNA"/>
</dbReference>
<dbReference type="InterPro" id="IPR003010">
    <property type="entry name" value="C-N_Hydrolase"/>
</dbReference>
<dbReference type="Gene3D" id="3.60.110.10">
    <property type="entry name" value="Carbon-nitrogen hydrolase"/>
    <property type="match status" value="1"/>
</dbReference>
<dbReference type="RefSeq" id="WP_114403355.1">
    <property type="nucleotide sequence ID" value="NZ_QPGB01000005.1"/>
</dbReference>
<dbReference type="InterPro" id="IPR036526">
    <property type="entry name" value="C-N_Hydrolase_sf"/>
</dbReference>
<keyword evidence="4" id="KW-1185">Reference proteome</keyword>
<dbReference type="Proteomes" id="UP000252357">
    <property type="component" value="Unassembled WGS sequence"/>
</dbReference>
<dbReference type="PANTHER" id="PTHR23088">
    <property type="entry name" value="NITRILASE-RELATED"/>
    <property type="match status" value="1"/>
</dbReference>